<organism evidence="2 3">
    <name type="scientific">Durusdinium trenchii</name>
    <dbReference type="NCBI Taxonomy" id="1381693"/>
    <lineage>
        <taxon>Eukaryota</taxon>
        <taxon>Sar</taxon>
        <taxon>Alveolata</taxon>
        <taxon>Dinophyceae</taxon>
        <taxon>Suessiales</taxon>
        <taxon>Symbiodiniaceae</taxon>
        <taxon>Durusdinium</taxon>
    </lineage>
</organism>
<feature type="transmembrane region" description="Helical" evidence="1">
    <location>
        <begin position="142"/>
        <end position="169"/>
    </location>
</feature>
<comment type="caution">
    <text evidence="2">The sequence shown here is derived from an EMBL/GenBank/DDBJ whole genome shotgun (WGS) entry which is preliminary data.</text>
</comment>
<accession>A0ABP0PE41</accession>
<keyword evidence="1" id="KW-0472">Membrane</keyword>
<name>A0ABP0PE41_9DINO</name>
<dbReference type="Proteomes" id="UP001642464">
    <property type="component" value="Unassembled WGS sequence"/>
</dbReference>
<gene>
    <name evidence="2" type="ORF">SCF082_LOCUS36198</name>
</gene>
<keyword evidence="1" id="KW-0812">Transmembrane</keyword>
<evidence type="ECO:0000256" key="1">
    <source>
        <dbReference type="SAM" id="Phobius"/>
    </source>
</evidence>
<proteinExistence type="predicted"/>
<reference evidence="2 3" key="1">
    <citation type="submission" date="2024-02" db="EMBL/GenBank/DDBJ databases">
        <authorList>
            <person name="Chen Y."/>
            <person name="Shah S."/>
            <person name="Dougan E. K."/>
            <person name="Thang M."/>
            <person name="Chan C."/>
        </authorList>
    </citation>
    <scope>NUCLEOTIDE SEQUENCE [LARGE SCALE GENOMIC DNA]</scope>
</reference>
<dbReference type="EMBL" id="CAXAMM010035469">
    <property type="protein sequence ID" value="CAK9074307.1"/>
    <property type="molecule type" value="Genomic_DNA"/>
</dbReference>
<evidence type="ECO:0000313" key="2">
    <source>
        <dbReference type="EMBL" id="CAK9074307.1"/>
    </source>
</evidence>
<keyword evidence="3" id="KW-1185">Reference proteome</keyword>
<evidence type="ECO:0000313" key="3">
    <source>
        <dbReference type="Proteomes" id="UP001642464"/>
    </source>
</evidence>
<sequence length="189" mass="20614">AQAAQNVRQAAPSRDAPRRMQRFAILALAYATRALAEVVILDDKAATETDWLEDKVCEAAEAVAQGYCALQDRKGLPKCAYAGFAMNKGQPDKSSFHDMRCLYQDGPFWHHGKARCTVVTVDDQEIVTMTCDVCMGEKCMSVYTFAMLVIGLLVLLCCCCCCACCCCCCKKSGQSSAGNAARRVELQSH</sequence>
<keyword evidence="1" id="KW-1133">Transmembrane helix</keyword>
<protein>
    <submittedName>
        <fullName evidence="2">Uncharacterized protein</fullName>
    </submittedName>
</protein>
<feature type="non-terminal residue" evidence="2">
    <location>
        <position position="1"/>
    </location>
</feature>